<sequence>MSSINDVRFFIYPNLSPKKPRLLKLVNLAYLTARDKTLYPKEILIRSDLHCTTKIGGKYRTDPKGPHLTMCYKDEGQVQRGTHVASHGYVRSMTDWTFVSASHDPEKLDTVMRPNGKGRVWPPYELLTDITSIAHSHWAGQTEDWAQVSENSPAEPFDQTAYYSLTAATASMSVAGESSQAGTQENQESVIVDIKSDTYVVVEKKDGNKFKLRLHDESTTKTQATGWQDAHVFYGESWAPCYLYVGQVSGTRYWTWTLEVSKKREGKGKTPKGKGTKKGRA</sequence>
<proteinExistence type="predicted"/>
<gene>
    <name evidence="1" type="ORF">X797_010249</name>
</gene>
<dbReference type="EMBL" id="JELW01000046">
    <property type="protein sequence ID" value="EXU96704.1"/>
    <property type="molecule type" value="Genomic_DNA"/>
</dbReference>
<dbReference type="eggNOG" id="ENOG502SRW7">
    <property type="taxonomic scope" value="Eukaryota"/>
</dbReference>
<organism evidence="1 2">
    <name type="scientific">Metarhizium robertsii</name>
    <dbReference type="NCBI Taxonomy" id="568076"/>
    <lineage>
        <taxon>Eukaryota</taxon>
        <taxon>Fungi</taxon>
        <taxon>Dikarya</taxon>
        <taxon>Ascomycota</taxon>
        <taxon>Pezizomycotina</taxon>
        <taxon>Sordariomycetes</taxon>
        <taxon>Hypocreomycetidae</taxon>
        <taxon>Hypocreales</taxon>
        <taxon>Clavicipitaceae</taxon>
        <taxon>Metarhizium</taxon>
    </lineage>
</organism>
<dbReference type="HOGENOM" id="CLU_1034715_0_0_1"/>
<reference evidence="1 2" key="1">
    <citation type="submission" date="2014-02" db="EMBL/GenBank/DDBJ databases">
        <title>The genome sequence of the entomopathogenic fungus Metarhizium robertsii ARSEF 2575.</title>
        <authorList>
            <person name="Giuliano Garisto Donzelli B."/>
            <person name="Roe B.A."/>
            <person name="Macmil S.L."/>
            <person name="Krasnoff S.B."/>
            <person name="Gibson D.M."/>
        </authorList>
    </citation>
    <scope>NUCLEOTIDE SEQUENCE [LARGE SCALE GENOMIC DNA]</scope>
    <source>
        <strain evidence="1 2">ARSEF 2575</strain>
    </source>
</reference>
<dbReference type="OrthoDB" id="4955540at2759"/>
<protein>
    <submittedName>
        <fullName evidence="1">Uncharacterized protein</fullName>
    </submittedName>
</protein>
<name>A0A014MYF8_9HYPO</name>
<dbReference type="Proteomes" id="UP000030151">
    <property type="component" value="Unassembled WGS sequence"/>
</dbReference>
<evidence type="ECO:0000313" key="1">
    <source>
        <dbReference type="EMBL" id="EXU96704.1"/>
    </source>
</evidence>
<comment type="caution">
    <text evidence="1">The sequence shown here is derived from an EMBL/GenBank/DDBJ whole genome shotgun (WGS) entry which is preliminary data.</text>
</comment>
<accession>A0A014MYF8</accession>
<evidence type="ECO:0000313" key="2">
    <source>
        <dbReference type="Proteomes" id="UP000030151"/>
    </source>
</evidence>
<dbReference type="AlphaFoldDB" id="A0A014MYF8"/>